<dbReference type="PANTHER" id="PTHR43808">
    <property type="entry name" value="ACETYLORNITHINE DEACETYLASE"/>
    <property type="match status" value="1"/>
</dbReference>
<keyword evidence="1" id="KW-0479">Metal-binding</keyword>
<accession>A0ABZ0QL37</accession>
<name>A0ABZ0QL37_9FIRM</name>
<evidence type="ECO:0000256" key="1">
    <source>
        <dbReference type="ARBA" id="ARBA00022723"/>
    </source>
</evidence>
<dbReference type="InterPro" id="IPR050072">
    <property type="entry name" value="Peptidase_M20A"/>
</dbReference>
<dbReference type="Pfam" id="PF07687">
    <property type="entry name" value="M20_dimer"/>
    <property type="match status" value="1"/>
</dbReference>
<keyword evidence="6" id="KW-1185">Reference proteome</keyword>
<dbReference type="Gene3D" id="3.30.70.360">
    <property type="match status" value="1"/>
</dbReference>
<dbReference type="Proteomes" id="UP001304683">
    <property type="component" value="Chromosome"/>
</dbReference>
<evidence type="ECO:0000256" key="2">
    <source>
        <dbReference type="ARBA" id="ARBA00022801"/>
    </source>
</evidence>
<sequence>MSPSSPPSNRATAPSLPAPAELVRAVLRDAVWREAWRFLRRHLDRYVEEIVTVTQVPAPPFGEEPRARYVAQRLEALGLAVHRDPAGNVWAPWPPPAPAPALGAPPPVVISAHLDTVFPAGTPLTVRRQGRRLYAPGIGDNSTSVACLLLLAEALGTAGWAPRVPVVWLFNTGEEGLGNLRGMRAFLDGCAVPPAAMLVLDGGLGMLCYRGVGSRRLRVTFTGPGGHSWKDFGQPSAIVAAGRALARLADLPVPAAPRTTWNAGRIEGGTSVNAIAATCRLELDLRSEDGGALAELERAIRHALQAAAEDEGTALTVEVIGDRPQGALPADHPLVELVRAAMRASGVPAHDLPASTDANLPLSRGIPAVTFGVRHGDGAHTVDEYIDRAGLDRGLRLALLALLATVRWVEAIHGVVGPGRPAAHRPTGPRPRRPDTPVPGDARGREPPASDAASPSPFPNPDARQPSPDPGAPSPPGGPDGREAASPPRVGRGRPGEQ</sequence>
<evidence type="ECO:0000313" key="6">
    <source>
        <dbReference type="Proteomes" id="UP001304683"/>
    </source>
</evidence>
<evidence type="ECO:0000256" key="3">
    <source>
        <dbReference type="SAM" id="MobiDB-lite"/>
    </source>
</evidence>
<proteinExistence type="predicted"/>
<dbReference type="InterPro" id="IPR011650">
    <property type="entry name" value="Peptidase_M20_dimer"/>
</dbReference>
<reference evidence="5 6" key="1">
    <citation type="submission" date="2023-08" db="EMBL/GenBank/DDBJ databases">
        <title>Genome sequence of Thermaerobacter compostii strain Ins1, a spore-forming filamentous bacterium isolated from a deep geothermal reservoir.</title>
        <authorList>
            <person name="Bregnard D."/>
            <person name="Gonzalez D."/>
            <person name="Junier P."/>
        </authorList>
    </citation>
    <scope>NUCLEOTIDE SEQUENCE [LARGE SCALE GENOMIC DNA]</scope>
    <source>
        <strain evidence="5 6">Ins1</strain>
    </source>
</reference>
<keyword evidence="2" id="KW-0378">Hydrolase</keyword>
<dbReference type="Pfam" id="PF01546">
    <property type="entry name" value="Peptidase_M20"/>
    <property type="match status" value="1"/>
</dbReference>
<dbReference type="EMBL" id="CP132508">
    <property type="protein sequence ID" value="WPD18141.1"/>
    <property type="molecule type" value="Genomic_DNA"/>
</dbReference>
<dbReference type="InterPro" id="IPR002933">
    <property type="entry name" value="Peptidase_M20"/>
</dbReference>
<dbReference type="SUPFAM" id="SSF55031">
    <property type="entry name" value="Bacterial exopeptidase dimerisation domain"/>
    <property type="match status" value="1"/>
</dbReference>
<dbReference type="Gene3D" id="3.40.630.10">
    <property type="entry name" value="Zn peptidases"/>
    <property type="match status" value="1"/>
</dbReference>
<dbReference type="InterPro" id="IPR036264">
    <property type="entry name" value="Bact_exopeptidase_dim_dom"/>
</dbReference>
<dbReference type="PANTHER" id="PTHR43808:SF17">
    <property type="entry name" value="PEPTIDASE M20"/>
    <property type="match status" value="1"/>
</dbReference>
<evidence type="ECO:0000259" key="4">
    <source>
        <dbReference type="Pfam" id="PF07687"/>
    </source>
</evidence>
<gene>
    <name evidence="5" type="ORF">Q5761_07010</name>
</gene>
<feature type="region of interest" description="Disordered" evidence="3">
    <location>
        <begin position="416"/>
        <end position="498"/>
    </location>
</feature>
<feature type="compositionally biased region" description="Pro residues" evidence="3">
    <location>
        <begin position="467"/>
        <end position="478"/>
    </location>
</feature>
<dbReference type="RefSeq" id="WP_318750007.1">
    <property type="nucleotide sequence ID" value="NZ_CP132508.1"/>
</dbReference>
<protein>
    <submittedName>
        <fullName evidence="5">M20/M25/M40 family metallo-hydrolase</fullName>
    </submittedName>
</protein>
<dbReference type="SUPFAM" id="SSF53187">
    <property type="entry name" value="Zn-dependent exopeptidases"/>
    <property type="match status" value="1"/>
</dbReference>
<evidence type="ECO:0000313" key="5">
    <source>
        <dbReference type="EMBL" id="WPD18141.1"/>
    </source>
</evidence>
<organism evidence="5 6">
    <name type="scientific">Thermaerobacter composti</name>
    <dbReference type="NCBI Taxonomy" id="554949"/>
    <lineage>
        <taxon>Bacteria</taxon>
        <taxon>Bacillati</taxon>
        <taxon>Bacillota</taxon>
        <taxon>Clostridia</taxon>
        <taxon>Eubacteriales</taxon>
        <taxon>Clostridiales Family XVII. Incertae Sedis</taxon>
        <taxon>Thermaerobacter</taxon>
    </lineage>
</organism>
<feature type="domain" description="Peptidase M20 dimerisation" evidence="4">
    <location>
        <begin position="213"/>
        <end position="309"/>
    </location>
</feature>